<name>A0A917CAV3_9BACL</name>
<evidence type="ECO:0008006" key="3">
    <source>
        <dbReference type="Google" id="ProtNLM"/>
    </source>
</evidence>
<dbReference type="Pfam" id="PF10934">
    <property type="entry name" value="Sheath_initiator"/>
    <property type="match status" value="1"/>
</dbReference>
<dbReference type="EMBL" id="BMKR01000008">
    <property type="protein sequence ID" value="GGF77188.1"/>
    <property type="molecule type" value="Genomic_DNA"/>
</dbReference>
<protein>
    <recommendedName>
        <fullName evidence="3">DUF2634 domain-containing protein</fullName>
    </recommendedName>
</protein>
<dbReference type="RefSeq" id="WP_189024892.1">
    <property type="nucleotide sequence ID" value="NZ_BMKR01000008.1"/>
</dbReference>
<evidence type="ECO:0000313" key="1">
    <source>
        <dbReference type="EMBL" id="GGF77188.1"/>
    </source>
</evidence>
<dbReference type="InterPro" id="IPR020288">
    <property type="entry name" value="Sheath_initiator"/>
</dbReference>
<dbReference type="Proteomes" id="UP000637643">
    <property type="component" value="Unassembled WGS sequence"/>
</dbReference>
<gene>
    <name evidence="1" type="ORF">GCM10010912_22830</name>
</gene>
<proteinExistence type="predicted"/>
<dbReference type="AlphaFoldDB" id="A0A917CAV3"/>
<organism evidence="1 2">
    <name type="scientific">Paenibacillus albidus</name>
    <dbReference type="NCBI Taxonomy" id="2041023"/>
    <lineage>
        <taxon>Bacteria</taxon>
        <taxon>Bacillati</taxon>
        <taxon>Bacillota</taxon>
        <taxon>Bacilli</taxon>
        <taxon>Bacillales</taxon>
        <taxon>Paenibacillaceae</taxon>
        <taxon>Paenibacillus</taxon>
    </lineage>
</organism>
<comment type="caution">
    <text evidence="1">The sequence shown here is derived from an EMBL/GenBank/DDBJ whole genome shotgun (WGS) entry which is preliminary data.</text>
</comment>
<sequence length="121" mass="12837">MQSLKIDASGDLVITGGELQMVTGPEEIAQCCKLVLGTNQGEWFLDPELGIDFSRITGKGVTADEVRSEMTAGILQEPRVSEVNDVVVTFDRPNRTVTADITATAVNGDVVTIEGVETVVG</sequence>
<accession>A0A917CAV3</accession>
<reference evidence="1" key="2">
    <citation type="submission" date="2020-09" db="EMBL/GenBank/DDBJ databases">
        <authorList>
            <person name="Sun Q."/>
            <person name="Zhou Y."/>
        </authorList>
    </citation>
    <scope>NUCLEOTIDE SEQUENCE</scope>
    <source>
        <strain evidence="1">CGMCC 1.16134</strain>
    </source>
</reference>
<reference evidence="1" key="1">
    <citation type="journal article" date="2014" name="Int. J. Syst. Evol. Microbiol.">
        <title>Complete genome sequence of Corynebacterium casei LMG S-19264T (=DSM 44701T), isolated from a smear-ripened cheese.</title>
        <authorList>
            <consortium name="US DOE Joint Genome Institute (JGI-PGF)"/>
            <person name="Walter F."/>
            <person name="Albersmeier A."/>
            <person name="Kalinowski J."/>
            <person name="Ruckert C."/>
        </authorList>
    </citation>
    <scope>NUCLEOTIDE SEQUENCE</scope>
    <source>
        <strain evidence="1">CGMCC 1.16134</strain>
    </source>
</reference>
<dbReference type="Gene3D" id="3.10.450.40">
    <property type="match status" value="1"/>
</dbReference>
<keyword evidence="2" id="KW-1185">Reference proteome</keyword>
<dbReference type="SUPFAM" id="SSF160719">
    <property type="entry name" value="gpW/gp25-like"/>
    <property type="match status" value="1"/>
</dbReference>
<evidence type="ECO:0000313" key="2">
    <source>
        <dbReference type="Proteomes" id="UP000637643"/>
    </source>
</evidence>